<protein>
    <submittedName>
        <fullName evidence="1">Uncharacterized protein</fullName>
    </submittedName>
</protein>
<accession>A0ACB8C3B3</accession>
<reference evidence="1" key="1">
    <citation type="submission" date="2020-05" db="EMBL/GenBank/DDBJ databases">
        <title>Large-scale comparative analyses of tick genomes elucidate their genetic diversity and vector capacities.</title>
        <authorList>
            <person name="Jia N."/>
            <person name="Wang J."/>
            <person name="Shi W."/>
            <person name="Du L."/>
            <person name="Sun Y."/>
            <person name="Zhan W."/>
            <person name="Jiang J."/>
            <person name="Wang Q."/>
            <person name="Zhang B."/>
            <person name="Ji P."/>
            <person name="Sakyi L.B."/>
            <person name="Cui X."/>
            <person name="Yuan T."/>
            <person name="Jiang B."/>
            <person name="Yang W."/>
            <person name="Lam T.T.-Y."/>
            <person name="Chang Q."/>
            <person name="Ding S."/>
            <person name="Wang X."/>
            <person name="Zhu J."/>
            <person name="Ruan X."/>
            <person name="Zhao L."/>
            <person name="Wei J."/>
            <person name="Que T."/>
            <person name="Du C."/>
            <person name="Cheng J."/>
            <person name="Dai P."/>
            <person name="Han X."/>
            <person name="Huang E."/>
            <person name="Gao Y."/>
            <person name="Liu J."/>
            <person name="Shao H."/>
            <person name="Ye R."/>
            <person name="Li L."/>
            <person name="Wei W."/>
            <person name="Wang X."/>
            <person name="Wang C."/>
            <person name="Yang T."/>
            <person name="Huo Q."/>
            <person name="Li W."/>
            <person name="Guo W."/>
            <person name="Chen H."/>
            <person name="Zhou L."/>
            <person name="Ni X."/>
            <person name="Tian J."/>
            <person name="Zhou Y."/>
            <person name="Sheng Y."/>
            <person name="Liu T."/>
            <person name="Pan Y."/>
            <person name="Xia L."/>
            <person name="Li J."/>
            <person name="Zhao F."/>
            <person name="Cao W."/>
        </authorList>
    </citation>
    <scope>NUCLEOTIDE SEQUENCE</scope>
    <source>
        <strain evidence="1">Dsil-2018</strain>
    </source>
</reference>
<organism evidence="1 2">
    <name type="scientific">Dermacentor silvarum</name>
    <name type="common">Tick</name>
    <dbReference type="NCBI Taxonomy" id="543639"/>
    <lineage>
        <taxon>Eukaryota</taxon>
        <taxon>Metazoa</taxon>
        <taxon>Ecdysozoa</taxon>
        <taxon>Arthropoda</taxon>
        <taxon>Chelicerata</taxon>
        <taxon>Arachnida</taxon>
        <taxon>Acari</taxon>
        <taxon>Parasitiformes</taxon>
        <taxon>Ixodida</taxon>
        <taxon>Ixodoidea</taxon>
        <taxon>Ixodidae</taxon>
        <taxon>Rhipicephalinae</taxon>
        <taxon>Dermacentor</taxon>
    </lineage>
</organism>
<name>A0ACB8C3B3_DERSI</name>
<gene>
    <name evidence="1" type="ORF">HPB49_011315</name>
</gene>
<proteinExistence type="predicted"/>
<sequence length="219" mass="24632">MLSLARRDNERGQPVPPLLQFLIVLRFYGAETFQILLQQPCKKLGAKMHVKKSTIVNCEEWRVSSSKMMLHAIRKAASLQAEWYSYDLEEGFEGADYGNAPQPTRDERPPSVNKGIQLDLRAIRPRERRSIVSLNARDVKQAISTLSHKRLAQHQLLRFNDASNTLTVQTGDERQASDLLNLNTLEIPSTPPLPVSVHQVPSEGMSRGVIYGCTPDETS</sequence>
<dbReference type="EMBL" id="CM023478">
    <property type="protein sequence ID" value="KAH7933305.1"/>
    <property type="molecule type" value="Genomic_DNA"/>
</dbReference>
<keyword evidence="2" id="KW-1185">Reference proteome</keyword>
<evidence type="ECO:0000313" key="2">
    <source>
        <dbReference type="Proteomes" id="UP000821865"/>
    </source>
</evidence>
<dbReference type="Proteomes" id="UP000821865">
    <property type="component" value="Chromosome 9"/>
</dbReference>
<evidence type="ECO:0000313" key="1">
    <source>
        <dbReference type="EMBL" id="KAH7933305.1"/>
    </source>
</evidence>
<comment type="caution">
    <text evidence="1">The sequence shown here is derived from an EMBL/GenBank/DDBJ whole genome shotgun (WGS) entry which is preliminary data.</text>
</comment>